<comment type="caution">
    <text evidence="1">The sequence shown here is derived from an EMBL/GenBank/DDBJ whole genome shotgun (WGS) entry which is preliminary data.</text>
</comment>
<feature type="non-terminal residue" evidence="1">
    <location>
        <position position="136"/>
    </location>
</feature>
<dbReference type="EMBL" id="JACEIK010003906">
    <property type="protein sequence ID" value="MCD9643502.1"/>
    <property type="molecule type" value="Genomic_DNA"/>
</dbReference>
<evidence type="ECO:0000313" key="1">
    <source>
        <dbReference type="EMBL" id="MCD9643502.1"/>
    </source>
</evidence>
<proteinExistence type="predicted"/>
<keyword evidence="2" id="KW-1185">Reference proteome</keyword>
<evidence type="ECO:0000313" key="2">
    <source>
        <dbReference type="Proteomes" id="UP000823775"/>
    </source>
</evidence>
<organism evidence="1 2">
    <name type="scientific">Datura stramonium</name>
    <name type="common">Jimsonweed</name>
    <name type="synonym">Common thornapple</name>
    <dbReference type="NCBI Taxonomy" id="4076"/>
    <lineage>
        <taxon>Eukaryota</taxon>
        <taxon>Viridiplantae</taxon>
        <taxon>Streptophyta</taxon>
        <taxon>Embryophyta</taxon>
        <taxon>Tracheophyta</taxon>
        <taxon>Spermatophyta</taxon>
        <taxon>Magnoliopsida</taxon>
        <taxon>eudicotyledons</taxon>
        <taxon>Gunneridae</taxon>
        <taxon>Pentapetalae</taxon>
        <taxon>asterids</taxon>
        <taxon>lamiids</taxon>
        <taxon>Solanales</taxon>
        <taxon>Solanaceae</taxon>
        <taxon>Solanoideae</taxon>
        <taxon>Datureae</taxon>
        <taxon>Datura</taxon>
    </lineage>
</organism>
<dbReference type="Proteomes" id="UP000823775">
    <property type="component" value="Unassembled WGS sequence"/>
</dbReference>
<sequence>MRWKREESLKISILRTNPRGSVQKSNSLSILKGRECCFFSLDGQRRKRKGITVDGGLVVIVVVHSGDNSEREDWWLFWVIFRNRREGGRATQLAKEGRDRKESAAASALDDCSLEKAVEKKREWMVIFQRREGAGL</sequence>
<protein>
    <submittedName>
        <fullName evidence="1">Uncharacterized protein</fullName>
    </submittedName>
</protein>
<reference evidence="1 2" key="1">
    <citation type="journal article" date="2021" name="BMC Genomics">
        <title>Datura genome reveals duplications of psychoactive alkaloid biosynthetic genes and high mutation rate following tissue culture.</title>
        <authorList>
            <person name="Rajewski A."/>
            <person name="Carter-House D."/>
            <person name="Stajich J."/>
            <person name="Litt A."/>
        </authorList>
    </citation>
    <scope>NUCLEOTIDE SEQUENCE [LARGE SCALE GENOMIC DNA]</scope>
    <source>
        <strain evidence="1">AR-01</strain>
    </source>
</reference>
<gene>
    <name evidence="1" type="ORF">HAX54_031067</name>
</gene>
<accession>A0ABS8V9A8</accession>
<name>A0ABS8V9A8_DATST</name>